<feature type="transmembrane region" description="Helical" evidence="1">
    <location>
        <begin position="24"/>
        <end position="48"/>
    </location>
</feature>
<dbReference type="AlphaFoldDB" id="Q4GYF8"/>
<sequence length="53" mass="6286">MECFRNLAVSAEAAAGLWELPDTFFFSFLFFFFLRYFLFLLVFSFVPLNICIL</sequence>
<dbReference type="EMBL" id="AL929603">
    <property type="protein sequence ID" value="CAJ16626.1"/>
    <property type="molecule type" value="Genomic_DNA"/>
</dbReference>
<dbReference type="GeneID" id="4357493"/>
<evidence type="ECO:0000256" key="1">
    <source>
        <dbReference type="SAM" id="Phobius"/>
    </source>
</evidence>
<reference evidence="3" key="2">
    <citation type="journal article" date="2005" name="Science">
        <title>The genome of the African trypanosome Trypanosoma brucei.</title>
        <authorList>
            <person name="Berriman M."/>
            <person name="Ghedin E."/>
            <person name="Hertz-Fowler C."/>
            <person name="Blandin G."/>
            <person name="Renauld H."/>
            <person name="Bartholomeu D.C."/>
            <person name="Lennard N.J."/>
            <person name="Caler E."/>
            <person name="Hamlin N.E."/>
            <person name="Haas B."/>
            <person name="Bohme U."/>
            <person name="Hannick L."/>
            <person name="Aslett M.A."/>
            <person name="Shallom J."/>
            <person name="Marcello L."/>
            <person name="Hou L."/>
            <person name="Wickstead B."/>
            <person name="Alsmark U.C."/>
            <person name="Arrowsmith C."/>
            <person name="Atkin R.J."/>
            <person name="Barron A.J."/>
            <person name="Bringaud F."/>
            <person name="Brooks K."/>
            <person name="Carrington M."/>
            <person name="Cherevach I."/>
            <person name="Chillingworth T.J."/>
            <person name="Churcher C."/>
            <person name="Clark L.N."/>
            <person name="Corton C.H."/>
            <person name="Cronin A."/>
            <person name="Davies R.M."/>
            <person name="Doggett J."/>
            <person name="Djikeng A."/>
            <person name="Feldblyum T."/>
            <person name="Field M.C."/>
            <person name="Fraser A."/>
            <person name="Goodhead I."/>
            <person name="Hance Z."/>
            <person name="Harper D."/>
            <person name="Harris B.R."/>
            <person name="Hauser H."/>
            <person name="Hostetler J."/>
            <person name="Ivens A."/>
            <person name="Jagels K."/>
            <person name="Johnson D."/>
            <person name="Johnson J."/>
            <person name="Jones K."/>
            <person name="Kerhornou A.X."/>
            <person name="Koo H."/>
            <person name="Larke N."/>
            <person name="Landfear S."/>
            <person name="Larkin C."/>
            <person name="Leech V."/>
            <person name="Line A."/>
            <person name="Lord A."/>
            <person name="Macleod A."/>
            <person name="Mooney P.J."/>
            <person name="Moule S."/>
            <person name="Martin D.M."/>
            <person name="Morgan G.W."/>
            <person name="Mungall K."/>
            <person name="Norbertczak H."/>
            <person name="Ormond D."/>
            <person name="Pai G."/>
            <person name="Peacock C.S."/>
            <person name="Peterson J."/>
            <person name="Quail M.A."/>
            <person name="Rabbinowitsch E."/>
            <person name="Rajandream M.A."/>
            <person name="Reitter C."/>
            <person name="Salzberg S.L."/>
            <person name="Sanders M."/>
            <person name="Schobel S."/>
            <person name="Sharp S."/>
            <person name="Simmonds M."/>
            <person name="Simpson A.J."/>
            <person name="Tallon L."/>
            <person name="Turner C.M."/>
            <person name="Tait A."/>
            <person name="Tivey A.R."/>
            <person name="Van Aken S."/>
            <person name="Walker D."/>
            <person name="Wanless D."/>
            <person name="Wang S."/>
            <person name="White B."/>
            <person name="White O."/>
            <person name="Whitehead S."/>
            <person name="Woodward J."/>
            <person name="Wortman J."/>
            <person name="Adams M.D."/>
            <person name="Embley T.M."/>
            <person name="Gull K."/>
            <person name="Ullu E."/>
            <person name="Barry J.D."/>
            <person name="Fairlamb A.H."/>
            <person name="Opperdoes F."/>
            <person name="Barrell B.G."/>
            <person name="Donelson J.E."/>
            <person name="Hall N."/>
            <person name="Fraser C.M."/>
            <person name="Melville S.E."/>
            <person name="El-Sayed N.M."/>
        </authorList>
    </citation>
    <scope>NUCLEOTIDE SEQUENCE [LARGE SCALE GENOMIC DNA]</scope>
    <source>
        <strain evidence="3">927/4 GUTat10.1</strain>
    </source>
</reference>
<reference evidence="2 3" key="1">
    <citation type="journal article" date="2003" name="Nucleic Acids Res.">
        <title>The DNA sequence of chromosome I of an African trypanosome: gene content, chromosome organisation, recombination and polymorphism.</title>
        <authorList>
            <person name="Hall N."/>
            <person name="Berriman M."/>
            <person name="Lennard N.J."/>
            <person name="Harris B.R."/>
            <person name="Hertz-Fowler C."/>
            <person name="Bart-Delabesse E.N."/>
            <person name="Gerrare C.S."/>
            <person name="Atkin R.J."/>
            <person name="Barron A.J."/>
            <person name="Bowman S."/>
            <person name="Bray-Allen S.P."/>
            <person name="Bringaud F."/>
            <person name="Clark L.N."/>
            <person name="Corton C.H."/>
            <person name="Cronin A."/>
            <person name="Davies R."/>
            <person name="Doggett J."/>
            <person name="Fraser A."/>
            <person name="Gruter E."/>
            <person name="Hall S."/>
            <person name="Harper A.D."/>
            <person name="Kay M.P."/>
            <person name="Leech V."/>
            <person name="Mayes R."/>
            <person name="Price C."/>
            <person name="Quail M.A."/>
            <person name="Rabbinowitch E."/>
            <person name="Reitter C."/>
            <person name="Rutherford K."/>
            <person name="Sasse J."/>
            <person name="Sharp S."/>
            <person name="Shownkeen R."/>
            <person name="Macleod A."/>
            <person name="Taylor S."/>
            <person name="Tweedie A."/>
            <person name="Turner C.M.R."/>
            <person name="Tait A."/>
            <person name="Gull K."/>
            <person name="Barrell B."/>
            <person name="Melville S.E."/>
        </authorList>
    </citation>
    <scope>NUCLEOTIDE SEQUENCE [LARGE SCALE GENOMIC DNA]</scope>
    <source>
        <strain evidence="2 3">927/4 GUTat10.1</strain>
    </source>
</reference>
<evidence type="ECO:0000313" key="3">
    <source>
        <dbReference type="Proteomes" id="UP000008524"/>
    </source>
</evidence>
<dbReference type="KEGG" id="tbr:TB927.1.4200"/>
<dbReference type="PaxDb" id="5691-CAJ16626"/>
<dbReference type="InParanoid" id="Q4GYF8"/>
<proteinExistence type="predicted"/>
<keyword evidence="1" id="KW-1133">Transmembrane helix</keyword>
<evidence type="ECO:0000313" key="2">
    <source>
        <dbReference type="EMBL" id="CAJ16626.1"/>
    </source>
</evidence>
<keyword evidence="1" id="KW-0472">Membrane</keyword>
<dbReference type="RefSeq" id="XP_001219113.1">
    <property type="nucleotide sequence ID" value="XM_001219112.1"/>
</dbReference>
<protein>
    <submittedName>
        <fullName evidence="2">Uncharacterized protein</fullName>
    </submittedName>
</protein>
<gene>
    <name evidence="2" type="ORF">TB927.1.4200</name>
</gene>
<name>Q4GYF8_TRYB2</name>
<dbReference type="Proteomes" id="UP000008524">
    <property type="component" value="Chromosome 1"/>
</dbReference>
<keyword evidence="1" id="KW-0812">Transmembrane</keyword>
<accession>Q4GYF8</accession>
<organism evidence="2 3">
    <name type="scientific">Trypanosoma brucei brucei (strain 927/4 GUTat10.1)</name>
    <dbReference type="NCBI Taxonomy" id="185431"/>
    <lineage>
        <taxon>Eukaryota</taxon>
        <taxon>Discoba</taxon>
        <taxon>Euglenozoa</taxon>
        <taxon>Kinetoplastea</taxon>
        <taxon>Metakinetoplastina</taxon>
        <taxon>Trypanosomatida</taxon>
        <taxon>Trypanosomatidae</taxon>
        <taxon>Trypanosoma</taxon>
    </lineage>
</organism>
<keyword evidence="3" id="KW-1185">Reference proteome</keyword>